<evidence type="ECO:0000259" key="3">
    <source>
        <dbReference type="Pfam" id="PF14904"/>
    </source>
</evidence>
<dbReference type="InterPro" id="IPR029426">
    <property type="entry name" value="FAM86_N"/>
</dbReference>
<dbReference type="Pfam" id="PF10294">
    <property type="entry name" value="Methyltransf_16"/>
    <property type="match status" value="1"/>
</dbReference>
<reference evidence="4 5" key="1">
    <citation type="submission" date="2022-05" db="EMBL/GenBank/DDBJ databases">
        <title>A multi-omics perspective on studying reproductive biology in Daphnia sinensis.</title>
        <authorList>
            <person name="Jia J."/>
        </authorList>
    </citation>
    <scope>NUCLEOTIDE SEQUENCE [LARGE SCALE GENOMIC DNA]</scope>
    <source>
        <strain evidence="4 5">WSL</strain>
    </source>
</reference>
<organism evidence="4 5">
    <name type="scientific">Daphnia sinensis</name>
    <dbReference type="NCBI Taxonomy" id="1820382"/>
    <lineage>
        <taxon>Eukaryota</taxon>
        <taxon>Metazoa</taxon>
        <taxon>Ecdysozoa</taxon>
        <taxon>Arthropoda</taxon>
        <taxon>Crustacea</taxon>
        <taxon>Branchiopoda</taxon>
        <taxon>Diplostraca</taxon>
        <taxon>Cladocera</taxon>
        <taxon>Anomopoda</taxon>
        <taxon>Daphniidae</taxon>
        <taxon>Daphnia</taxon>
        <taxon>Daphnia similis group</taxon>
    </lineage>
</organism>
<dbReference type="InterPro" id="IPR029063">
    <property type="entry name" value="SAM-dependent_MTases_sf"/>
</dbReference>
<dbReference type="PANTHER" id="PTHR14614">
    <property type="entry name" value="HEPATOCELLULAR CARCINOMA-ASSOCIATED ANTIGEN"/>
    <property type="match status" value="1"/>
</dbReference>
<gene>
    <name evidence="4" type="ORF">GHT06_010290</name>
</gene>
<comment type="caution">
    <text evidence="4">The sequence shown here is derived from an EMBL/GenBank/DDBJ whole genome shotgun (WGS) entry which is preliminary data.</text>
</comment>
<dbReference type="PANTHER" id="PTHR14614:SF130">
    <property type="entry name" value="PROTEIN-LYSINE N-METHYLTRANSFERASE EEF2KMT"/>
    <property type="match status" value="1"/>
</dbReference>
<dbReference type="GO" id="GO:0032991">
    <property type="term" value="C:protein-containing complex"/>
    <property type="evidence" value="ECO:0007669"/>
    <property type="project" value="TreeGrafter"/>
</dbReference>
<dbReference type="InterPro" id="IPR019410">
    <property type="entry name" value="Methyltransf_16"/>
</dbReference>
<accession>A0AAD5LIU8</accession>
<evidence type="ECO:0000313" key="4">
    <source>
        <dbReference type="EMBL" id="KAI9562835.1"/>
    </source>
</evidence>
<dbReference type="SUPFAM" id="SSF53335">
    <property type="entry name" value="S-adenosyl-L-methionine-dependent methyltransferases"/>
    <property type="match status" value="1"/>
</dbReference>
<proteinExistence type="inferred from homology"/>
<dbReference type="Proteomes" id="UP000820818">
    <property type="component" value="Linkage Group LG2"/>
</dbReference>
<evidence type="ECO:0000256" key="2">
    <source>
        <dbReference type="ARBA" id="ARBA00022679"/>
    </source>
</evidence>
<dbReference type="GO" id="GO:0016740">
    <property type="term" value="F:transferase activity"/>
    <property type="evidence" value="ECO:0007669"/>
    <property type="project" value="UniProtKB-KW"/>
</dbReference>
<protein>
    <recommendedName>
        <fullName evidence="3">FAM86 N-terminal domain-containing protein</fullName>
    </recommendedName>
</protein>
<dbReference type="Pfam" id="PF14904">
    <property type="entry name" value="FAM86"/>
    <property type="match status" value="1"/>
</dbReference>
<feature type="domain" description="FAM86 N-terminal" evidence="3">
    <location>
        <begin position="1"/>
        <end position="97"/>
    </location>
</feature>
<dbReference type="AlphaFoldDB" id="A0AAD5LIU8"/>
<keyword evidence="5" id="KW-1185">Reference proteome</keyword>
<evidence type="ECO:0000256" key="1">
    <source>
        <dbReference type="ARBA" id="ARBA00005511"/>
    </source>
</evidence>
<comment type="similarity">
    <text evidence="1">Belongs to the class I-like SAM-binding methyltransferase superfamily. EEF2KMT family.</text>
</comment>
<keyword evidence="2" id="KW-0808">Transferase</keyword>
<dbReference type="Gene3D" id="3.40.50.150">
    <property type="entry name" value="Vaccinia Virus protein VP39"/>
    <property type="match status" value="1"/>
</dbReference>
<evidence type="ECO:0000313" key="5">
    <source>
        <dbReference type="Proteomes" id="UP000820818"/>
    </source>
</evidence>
<sequence length="328" mass="37441">MLQKITNSFFARTPISKLDWQLIDESLSKSAELDLLNGNEDQMFHCQENILNATVNHPLNLKYPLPEIYIHSFLKALINKVEKYLCEIHYQILEKYTALVCKNLSGIESGYRTFIIDENTSISLKENISIISDGTTGLCTWQAAFYLAEWCIANRERISGMAVIELGSGAGLVGLTCYKMCQPRFISLTDFHPKVIETLRHNLKENQVITTRSGSSINVQSLDWMEFSRNEIELEADLVLASDVVYDEELIPFLVGTLVKLLQPKRNLNKLPSAIIACTERNEETLERFLSELACRSLKYEHLEHAPVAFACERNYPVRIYEIKPILS</sequence>
<dbReference type="EMBL" id="WJBH02000002">
    <property type="protein sequence ID" value="KAI9562835.1"/>
    <property type="molecule type" value="Genomic_DNA"/>
</dbReference>
<name>A0AAD5LIU8_9CRUS</name>